<dbReference type="FunFam" id="3.40.50.300:FF:001792">
    <property type="entry name" value="Putative abc transporter"/>
    <property type="match status" value="1"/>
</dbReference>
<dbReference type="PROSITE" id="PS50893">
    <property type="entry name" value="ABC_TRANSPORTER_2"/>
    <property type="match status" value="2"/>
</dbReference>
<keyword evidence="7" id="KW-0547">Nucleotide-binding</keyword>
<comment type="similarity">
    <text evidence="2">Belongs to the ABC transporter superfamily. ABCC family. Conjugate transporter (TC 3.A.1.208) subfamily.</text>
</comment>
<evidence type="ECO:0000256" key="4">
    <source>
        <dbReference type="ARBA" id="ARBA00022475"/>
    </source>
</evidence>
<dbReference type="Proteomes" id="UP000008068">
    <property type="component" value="Unassembled WGS sequence"/>
</dbReference>
<sequence length="1575" mass="177607">MHNQAAAEATLLEGIDAFCGERYWDPAIWEVSTIPILSKCYQHTTLVWFPTIILFILAPILVAQTFYTRPNPIPWTRRLQLKIGLSSILVADSLTLFSIVIYEMIFVGTPPPVDFVYPMVQCVAMITLTTLIVSCRNYGIVTSGCLFISWIMFTLSAIPEFLYWIHNISSTSKESWEWQDYPKCVAVFIWFGCCLLETWLHCYADVAPVGYKILNAPRKPSPEMTSSCLNRITMWWFTSLCRLGVQKPLEISDLYSLNDGDTSNVLVPKWNKLWTKRQKDLEKTQDDHQQQKKSKSCGEYSPLLNDDDDDGDDGGSDPTPPSSEQKRIPSIIWSLFLMFKWDILAAMFVKLLSDVLLFCNPLLLKSLIRFTEHLDQPLWQGILLAFTMFISAEMSSILLSHYFYLMYRVGTRVQACLTAAVYRKTLRLSNSARREKTVGEIINLMAIDIDRFQQITPQTMQYWSNPFQIGLALFLLYQQLGVSVFSGVTVMVLLLPANFAITMIVRKWQIAQMKYKDERVKMVNEVLNGIKVIKLYAWEPPMEKVIEELREKELALIKRAAFLRTFSDMLNSASPFLVALSTFATFIYIDPENVLTPEIAFVSLTLLNQLSSPMSQIAELITQTVQVMVSNKRLKEFMMSEELNEMAIDQRARDNNDVISVSNATLSWESAHHHPTPSLSNINLTVYRGQLVSIVGRVGSGKSSLMQALMGEMEKLSGSIAMHGRLCYVPQQPWMQNNTVRQNITFGKQFNEYFYARVLDACALERDLQILPNGDATEIGEKGINLSGGQKARISLARAVYQNHEIYLLDDPMSAVDAHVGSHLFQAVIGPEGMLRNKTRVLVTNELSYLEKSDSIIVMNNGRIEYEGQYRDLMQQGAFEQLLMECQMEDRERRATMVTDDDEEEGSNTGAQFLDDDSDFEYDDEVMGSPMLDHMLGVSQMSTVSGILNRRRQSTSHPKPVRGRLPTTVSQGSATSTNTTHRQLTGTERVETGRVKMETYSKYFGAMGITIAFLFVLGMTTSTLVSMGRNLWLTNWSNDNAARGTANNAEVQSVEVRLGVYAGLGFSEIILLFIGMLSLLYGGVSASRNLHAPLMRNLFRVPMSFYDTTPFGRILNRIGKDIETVDILLPFNVQFFAQCLLQVFSTLIIIMISTPVFGIVIIPLAVMYFIVMRYYIATSRQLKRLESITRSPIYSHLSESIQGSSTIRAYQLVDRFSKLSEAKVDSHVQCRYLNYVANRWLSIRLEFIGNCIVLFSALFAALTRTTTTAGVIGLSVSYALNITTVLNFAVRQITKLETNIVSVERVQEYAETTPEAEWKSKPGRAPPADWPSEGRISFRGYSARYRPGLDLVVKQLSFDIGRHEKVGIVGRTGAGKSSVTLSLFRIIEAAEGQIIVDGIDLADIGLHDLRSNLTIIPQDPVLFSGTLRFNLDPFRQYSDEEIWKSLEQANLKGFAAGHSEQLDYLITEGGDNISVGQRQLVCLARALLRKTRVLILDEATAAVDVSTDALIQKTIREEFANSTVLTIAHRLNTILDYDRIIVLNEGRVAEFDSPQNLLSNHSSEFYSMAKRAGLC</sequence>
<feature type="domain" description="ABC transmembrane type-1" evidence="14">
    <location>
        <begin position="1013"/>
        <end position="1298"/>
    </location>
</feature>
<comment type="subcellular location">
    <subcellularLocation>
        <location evidence="1">Cell membrane</location>
        <topology evidence="1">Multi-pass membrane protein</topology>
    </subcellularLocation>
</comment>
<dbReference type="GO" id="GO:0140359">
    <property type="term" value="F:ABC-type transporter activity"/>
    <property type="evidence" value="ECO:0007669"/>
    <property type="project" value="InterPro"/>
</dbReference>
<dbReference type="NCBIfam" id="TIGR00957">
    <property type="entry name" value="MRP_assoc_pro"/>
    <property type="match status" value="1"/>
</dbReference>
<dbReference type="InterPro" id="IPR005292">
    <property type="entry name" value="MRP"/>
</dbReference>
<dbReference type="GO" id="GO:0005886">
    <property type="term" value="C:plasma membrane"/>
    <property type="evidence" value="ECO:0007669"/>
    <property type="project" value="UniProtKB-SubCell"/>
</dbReference>
<dbReference type="InterPro" id="IPR003593">
    <property type="entry name" value="AAA+_ATPase"/>
</dbReference>
<evidence type="ECO:0000256" key="8">
    <source>
        <dbReference type="ARBA" id="ARBA00022840"/>
    </source>
</evidence>
<keyword evidence="9 12" id="KW-1133">Transmembrane helix</keyword>
<dbReference type="CDD" id="cd03244">
    <property type="entry name" value="ABCC_MRP_domain2"/>
    <property type="match status" value="1"/>
</dbReference>
<keyword evidence="10 12" id="KW-0472">Membrane</keyword>
<feature type="transmembrane region" description="Helical" evidence="12">
    <location>
        <begin position="1003"/>
        <end position="1025"/>
    </location>
</feature>
<dbReference type="InterPro" id="IPR003439">
    <property type="entry name" value="ABC_transporter-like_ATP-bd"/>
</dbReference>
<name>G0N0B8_CAEBE</name>
<feature type="transmembrane region" description="Helical" evidence="12">
    <location>
        <begin position="1156"/>
        <end position="1176"/>
    </location>
</feature>
<evidence type="ECO:0000256" key="12">
    <source>
        <dbReference type="SAM" id="Phobius"/>
    </source>
</evidence>
<organism evidence="16">
    <name type="scientific">Caenorhabditis brenneri</name>
    <name type="common">Nematode worm</name>
    <dbReference type="NCBI Taxonomy" id="135651"/>
    <lineage>
        <taxon>Eukaryota</taxon>
        <taxon>Metazoa</taxon>
        <taxon>Ecdysozoa</taxon>
        <taxon>Nematoda</taxon>
        <taxon>Chromadorea</taxon>
        <taxon>Rhabditida</taxon>
        <taxon>Rhabditina</taxon>
        <taxon>Rhabditomorpha</taxon>
        <taxon>Rhabditoidea</taxon>
        <taxon>Rhabditidae</taxon>
        <taxon>Peloderinae</taxon>
        <taxon>Caenorhabditis</taxon>
    </lineage>
</organism>
<feature type="domain" description="ABC transporter" evidence="13">
    <location>
        <begin position="659"/>
        <end position="886"/>
    </location>
</feature>
<feature type="compositionally biased region" description="Acidic residues" evidence="11">
    <location>
        <begin position="305"/>
        <end position="315"/>
    </location>
</feature>
<dbReference type="HOGENOM" id="CLU_000604_27_3_1"/>
<evidence type="ECO:0000259" key="13">
    <source>
        <dbReference type="PROSITE" id="PS50893"/>
    </source>
</evidence>
<dbReference type="InterPro" id="IPR036640">
    <property type="entry name" value="ABC1_TM_sf"/>
</dbReference>
<feature type="compositionally biased region" description="Basic residues" evidence="11">
    <location>
        <begin position="950"/>
        <end position="962"/>
    </location>
</feature>
<dbReference type="Pfam" id="PF00005">
    <property type="entry name" value="ABC_tran"/>
    <property type="match status" value="2"/>
</dbReference>
<feature type="transmembrane region" description="Helical" evidence="12">
    <location>
        <begin position="1268"/>
        <end position="1290"/>
    </location>
</feature>
<feature type="transmembrane region" description="Helical" evidence="12">
    <location>
        <begin position="378"/>
        <end position="404"/>
    </location>
</feature>
<feature type="transmembrane region" description="Helical" evidence="12">
    <location>
        <begin position="1058"/>
        <end position="1081"/>
    </location>
</feature>
<feature type="transmembrane region" description="Helical" evidence="12">
    <location>
        <begin position="185"/>
        <end position="204"/>
    </location>
</feature>
<feature type="transmembrane region" description="Helical" evidence="12">
    <location>
        <begin position="145"/>
        <end position="165"/>
    </location>
</feature>
<feature type="compositionally biased region" description="Basic and acidic residues" evidence="11">
    <location>
        <begin position="281"/>
        <end position="290"/>
    </location>
</feature>
<protein>
    <submittedName>
        <fullName evidence="15">Uncharacterized protein</fullName>
    </submittedName>
</protein>
<dbReference type="FunFam" id="3.40.50.300:FF:000074">
    <property type="entry name" value="Multidrug resistance-associated protein 5 isoform 1"/>
    <property type="match status" value="1"/>
</dbReference>
<dbReference type="InterPro" id="IPR027417">
    <property type="entry name" value="P-loop_NTPase"/>
</dbReference>
<dbReference type="Pfam" id="PF00664">
    <property type="entry name" value="ABC_membrane"/>
    <property type="match status" value="2"/>
</dbReference>
<dbReference type="Gene3D" id="1.20.1560.10">
    <property type="entry name" value="ABC transporter type 1, transmembrane domain"/>
    <property type="match status" value="2"/>
</dbReference>
<feature type="transmembrane region" description="Helical" evidence="12">
    <location>
        <begin position="47"/>
        <end position="67"/>
    </location>
</feature>
<evidence type="ECO:0000313" key="16">
    <source>
        <dbReference type="Proteomes" id="UP000008068"/>
    </source>
</evidence>
<evidence type="ECO:0000256" key="10">
    <source>
        <dbReference type="ARBA" id="ARBA00023136"/>
    </source>
</evidence>
<feature type="transmembrane region" description="Helical" evidence="12">
    <location>
        <begin position="484"/>
        <end position="505"/>
    </location>
</feature>
<dbReference type="PROSITE" id="PS00211">
    <property type="entry name" value="ABC_TRANSPORTER_1"/>
    <property type="match status" value="2"/>
</dbReference>
<dbReference type="SMART" id="SM00382">
    <property type="entry name" value="AAA"/>
    <property type="match status" value="2"/>
</dbReference>
<dbReference type="STRING" id="135651.G0N0B8"/>
<keyword evidence="5 12" id="KW-0812">Transmembrane</keyword>
<feature type="compositionally biased region" description="Polar residues" evidence="11">
    <location>
        <begin position="967"/>
        <end position="986"/>
    </location>
</feature>
<dbReference type="OrthoDB" id="6500128at2759"/>
<evidence type="ECO:0000256" key="5">
    <source>
        <dbReference type="ARBA" id="ARBA00022692"/>
    </source>
</evidence>
<keyword evidence="16" id="KW-1185">Reference proteome</keyword>
<evidence type="ECO:0000256" key="9">
    <source>
        <dbReference type="ARBA" id="ARBA00022989"/>
    </source>
</evidence>
<reference evidence="16" key="1">
    <citation type="submission" date="2011-07" db="EMBL/GenBank/DDBJ databases">
        <authorList>
            <consortium name="Caenorhabditis brenneri Sequencing and Analysis Consortium"/>
            <person name="Wilson R.K."/>
        </authorList>
    </citation>
    <scope>NUCLEOTIDE SEQUENCE [LARGE SCALE GENOMIC DNA]</scope>
    <source>
        <strain evidence="16">PB2801</strain>
    </source>
</reference>
<feature type="domain" description="ABC transmembrane type-1" evidence="14">
    <location>
        <begin position="344"/>
        <end position="626"/>
    </location>
</feature>
<feature type="region of interest" description="Disordered" evidence="11">
    <location>
        <begin position="950"/>
        <end position="986"/>
    </location>
</feature>
<evidence type="ECO:0000256" key="1">
    <source>
        <dbReference type="ARBA" id="ARBA00004651"/>
    </source>
</evidence>
<dbReference type="CDD" id="cd03250">
    <property type="entry name" value="ABCC_MRP_domain1"/>
    <property type="match status" value="1"/>
</dbReference>
<dbReference type="eggNOG" id="KOG0054">
    <property type="taxonomic scope" value="Eukaryota"/>
</dbReference>
<dbReference type="PANTHER" id="PTHR24223:SF342">
    <property type="entry name" value="MULTIDRUG RESISTANCE-ASSOCIATED PROTEIN 1"/>
    <property type="match status" value="1"/>
</dbReference>
<dbReference type="InterPro" id="IPR017871">
    <property type="entry name" value="ABC_transporter-like_CS"/>
</dbReference>
<evidence type="ECO:0000256" key="7">
    <source>
        <dbReference type="ARBA" id="ARBA00022741"/>
    </source>
</evidence>
<evidence type="ECO:0000259" key="14">
    <source>
        <dbReference type="PROSITE" id="PS50929"/>
    </source>
</evidence>
<feature type="region of interest" description="Disordered" evidence="11">
    <location>
        <begin position="281"/>
        <end position="325"/>
    </location>
</feature>
<dbReference type="CDD" id="cd18603">
    <property type="entry name" value="ABC_6TM_MRP1_2_3_6_D2_like"/>
    <property type="match status" value="1"/>
</dbReference>
<dbReference type="GO" id="GO:0005524">
    <property type="term" value="F:ATP binding"/>
    <property type="evidence" value="ECO:0007669"/>
    <property type="project" value="UniProtKB-KW"/>
</dbReference>
<dbReference type="EMBL" id="GL379824">
    <property type="protein sequence ID" value="EGT48962.1"/>
    <property type="molecule type" value="Genomic_DNA"/>
</dbReference>
<dbReference type="SUPFAM" id="SSF90123">
    <property type="entry name" value="ABC transporter transmembrane region"/>
    <property type="match status" value="2"/>
</dbReference>
<evidence type="ECO:0000256" key="6">
    <source>
        <dbReference type="ARBA" id="ARBA00022737"/>
    </source>
</evidence>
<dbReference type="InterPro" id="IPR011527">
    <property type="entry name" value="ABC1_TM_dom"/>
</dbReference>
<feature type="transmembrane region" description="Helical" evidence="12">
    <location>
        <begin position="1241"/>
        <end position="1262"/>
    </location>
</feature>
<dbReference type="GO" id="GO:0016887">
    <property type="term" value="F:ATP hydrolysis activity"/>
    <property type="evidence" value="ECO:0007669"/>
    <property type="project" value="InterPro"/>
</dbReference>
<evidence type="ECO:0000256" key="2">
    <source>
        <dbReference type="ARBA" id="ARBA00009726"/>
    </source>
</evidence>
<feature type="transmembrane region" description="Helical" evidence="12">
    <location>
        <begin position="115"/>
        <end position="133"/>
    </location>
</feature>
<accession>G0N0B8</accession>
<proteinExistence type="inferred from homology"/>
<dbReference type="PANTHER" id="PTHR24223">
    <property type="entry name" value="ATP-BINDING CASSETTE SUB-FAMILY C"/>
    <property type="match status" value="1"/>
</dbReference>
<keyword evidence="4" id="KW-1003">Cell membrane</keyword>
<feature type="transmembrane region" description="Helical" evidence="12">
    <location>
        <begin position="88"/>
        <end position="109"/>
    </location>
</feature>
<keyword evidence="3" id="KW-0813">Transport</keyword>
<keyword evidence="6" id="KW-0677">Repeat</keyword>
<dbReference type="Gene3D" id="3.40.50.300">
    <property type="entry name" value="P-loop containing nucleotide triphosphate hydrolases"/>
    <property type="match status" value="2"/>
</dbReference>
<evidence type="ECO:0000256" key="3">
    <source>
        <dbReference type="ARBA" id="ARBA00022448"/>
    </source>
</evidence>
<dbReference type="SUPFAM" id="SSF52540">
    <property type="entry name" value="P-loop containing nucleoside triphosphate hydrolases"/>
    <property type="match status" value="2"/>
</dbReference>
<feature type="transmembrane region" description="Helical" evidence="12">
    <location>
        <begin position="331"/>
        <end position="358"/>
    </location>
</feature>
<evidence type="ECO:0000313" key="15">
    <source>
        <dbReference type="EMBL" id="EGT48962.1"/>
    </source>
</evidence>
<dbReference type="PROSITE" id="PS50929">
    <property type="entry name" value="ABC_TM1F"/>
    <property type="match status" value="2"/>
</dbReference>
<dbReference type="InterPro" id="IPR050173">
    <property type="entry name" value="ABC_transporter_C-like"/>
</dbReference>
<evidence type="ECO:0000256" key="11">
    <source>
        <dbReference type="SAM" id="MobiDB-lite"/>
    </source>
</evidence>
<dbReference type="CDD" id="cd18595">
    <property type="entry name" value="ABC_6TM_MRP1_2_3_6_D1_like"/>
    <property type="match status" value="1"/>
</dbReference>
<dbReference type="FunFam" id="1.20.1560.10:FF:000081">
    <property type="entry name" value="Protein CBG24505"/>
    <property type="match status" value="1"/>
</dbReference>
<keyword evidence="8" id="KW-0067">ATP-binding</keyword>
<feature type="domain" description="ABC transporter" evidence="13">
    <location>
        <begin position="1338"/>
        <end position="1570"/>
    </location>
</feature>
<dbReference type="FunFam" id="1.20.1560.10:FF:000100">
    <property type="entry name" value="ABC transporter ATP-binding protein"/>
    <property type="match status" value="1"/>
</dbReference>
<gene>
    <name evidence="15" type="ORF">CAEBREN_16989</name>
</gene>
<dbReference type="InParanoid" id="G0N0B8"/>